<sequence>MIDLFASMKKGTDRQQEAYAVIMELDILNDMNTYNPVLCGTLPIGIDITGSDLDIIMEVQELDPFEELIQTLYNKKDGFTIKRKTINGKEVVKANFTFSGFEFELFGQAQPVHKQHAYLHMMIEHELLQRYPGLKQKVIHLKNQGYKTEPAFCELFDITGDPYEGLIRFGVEEGIIRE</sequence>
<name>A0A5D4UMK5_9BACI</name>
<proteinExistence type="predicted"/>
<dbReference type="InterPro" id="IPR025365">
    <property type="entry name" value="DUF4269"/>
</dbReference>
<accession>A0A5D4UMK5</accession>
<dbReference type="Pfam" id="PF14091">
    <property type="entry name" value="DUF4269"/>
    <property type="match status" value="1"/>
</dbReference>
<protein>
    <submittedName>
        <fullName evidence="1">DUF4269 domain-containing protein</fullName>
    </submittedName>
</protein>
<evidence type="ECO:0000313" key="1">
    <source>
        <dbReference type="EMBL" id="TYS88523.1"/>
    </source>
</evidence>
<reference evidence="1 2" key="1">
    <citation type="submission" date="2019-08" db="EMBL/GenBank/DDBJ databases">
        <title>Bacillus genomes from the desert of Cuatro Cienegas, Coahuila.</title>
        <authorList>
            <person name="Olmedo-Alvarez G."/>
        </authorList>
    </citation>
    <scope>NUCLEOTIDE SEQUENCE [LARGE SCALE GENOMIC DNA]</scope>
    <source>
        <strain evidence="1 2">CH87b_3T</strain>
    </source>
</reference>
<organism evidence="1 2">
    <name type="scientific">Rossellomorea aquimaris</name>
    <dbReference type="NCBI Taxonomy" id="189382"/>
    <lineage>
        <taxon>Bacteria</taxon>
        <taxon>Bacillati</taxon>
        <taxon>Bacillota</taxon>
        <taxon>Bacilli</taxon>
        <taxon>Bacillales</taxon>
        <taxon>Bacillaceae</taxon>
        <taxon>Rossellomorea</taxon>
    </lineage>
</organism>
<dbReference type="EMBL" id="VTEZ01000001">
    <property type="protein sequence ID" value="TYS88523.1"/>
    <property type="molecule type" value="Genomic_DNA"/>
</dbReference>
<evidence type="ECO:0000313" key="2">
    <source>
        <dbReference type="Proteomes" id="UP000324269"/>
    </source>
</evidence>
<dbReference type="AlphaFoldDB" id="A0A5D4UMK5"/>
<gene>
    <name evidence="1" type="ORF">FZC85_03620</name>
</gene>
<comment type="caution">
    <text evidence="1">The sequence shown here is derived from an EMBL/GenBank/DDBJ whole genome shotgun (WGS) entry which is preliminary data.</text>
</comment>
<dbReference type="RefSeq" id="WP_148967823.1">
    <property type="nucleotide sequence ID" value="NZ_JBNIKW010000001.1"/>
</dbReference>
<dbReference type="Proteomes" id="UP000324269">
    <property type="component" value="Unassembled WGS sequence"/>
</dbReference>
<dbReference type="OrthoDB" id="6402248at2"/>